<proteinExistence type="inferred from homology"/>
<feature type="domain" description="Rad50/SbcC-type AAA" evidence="4">
    <location>
        <begin position="5"/>
        <end position="92"/>
    </location>
</feature>
<evidence type="ECO:0000256" key="2">
    <source>
        <dbReference type="ARBA" id="ARBA00011322"/>
    </source>
</evidence>
<dbReference type="PANTHER" id="PTHR32114">
    <property type="entry name" value="ABC TRANSPORTER ABCH.3"/>
    <property type="match status" value="1"/>
</dbReference>
<evidence type="ECO:0000259" key="4">
    <source>
        <dbReference type="Pfam" id="PF13476"/>
    </source>
</evidence>
<evidence type="ECO:0000256" key="1">
    <source>
        <dbReference type="ARBA" id="ARBA00006930"/>
    </source>
</evidence>
<dbReference type="Proteomes" id="UP000184128">
    <property type="component" value="Unassembled WGS sequence"/>
</dbReference>
<dbReference type="AlphaFoldDB" id="A0A1M4UID0"/>
<dbReference type="STRING" id="1121025.SAMN02745249_00687"/>
<reference evidence="5 6" key="1">
    <citation type="submission" date="2016-11" db="EMBL/GenBank/DDBJ databases">
        <authorList>
            <person name="Jaros S."/>
            <person name="Januszkiewicz K."/>
            <person name="Wedrychowicz H."/>
        </authorList>
    </citation>
    <scope>NUCLEOTIDE SEQUENCE [LARGE SCALE GENOMIC DNA]</scope>
    <source>
        <strain evidence="5 6">DSM 15692</strain>
    </source>
</reference>
<comment type="subunit">
    <text evidence="2">Heterodimer of SbcC and SbcD.</text>
</comment>
<dbReference type="GO" id="GO:0006302">
    <property type="term" value="P:double-strand break repair"/>
    <property type="evidence" value="ECO:0007669"/>
    <property type="project" value="InterPro"/>
</dbReference>
<dbReference type="OrthoDB" id="9795626at2"/>
<dbReference type="Pfam" id="PF13476">
    <property type="entry name" value="AAA_23"/>
    <property type="match status" value="1"/>
</dbReference>
<dbReference type="SUPFAM" id="SSF52540">
    <property type="entry name" value="P-loop containing nucleoside triphosphate hydrolases"/>
    <property type="match status" value="1"/>
</dbReference>
<gene>
    <name evidence="5" type="ORF">SAMN02745249_00687</name>
</gene>
<dbReference type="Gene3D" id="3.40.50.300">
    <property type="entry name" value="P-loop containing nucleotide triphosphate hydrolases"/>
    <property type="match status" value="1"/>
</dbReference>
<sequence>MRPTRLVMNAFGPYRGKVDLDFTKFNASSIYLISGQTGAGKTTIFDGISYALYNKASSSVRETDMLKSQFATDEDLCSVELTFEMGTTSYRVKRIPK</sequence>
<name>A0A1M4UID0_9LACT</name>
<evidence type="ECO:0000313" key="5">
    <source>
        <dbReference type="EMBL" id="SHE56323.1"/>
    </source>
</evidence>
<dbReference type="InterPro" id="IPR038729">
    <property type="entry name" value="Rad50/SbcC_AAA"/>
</dbReference>
<organism evidence="5 6">
    <name type="scientific">Atopostipes suicloacalis DSM 15692</name>
    <dbReference type="NCBI Taxonomy" id="1121025"/>
    <lineage>
        <taxon>Bacteria</taxon>
        <taxon>Bacillati</taxon>
        <taxon>Bacillota</taxon>
        <taxon>Bacilli</taxon>
        <taxon>Lactobacillales</taxon>
        <taxon>Carnobacteriaceae</taxon>
        <taxon>Atopostipes</taxon>
    </lineage>
</organism>
<keyword evidence="6" id="KW-1185">Reference proteome</keyword>
<accession>A0A1M4UID0</accession>
<dbReference type="InterPro" id="IPR027417">
    <property type="entry name" value="P-loop_NTPase"/>
</dbReference>
<evidence type="ECO:0000256" key="3">
    <source>
        <dbReference type="ARBA" id="ARBA00013368"/>
    </source>
</evidence>
<dbReference type="PANTHER" id="PTHR32114:SF2">
    <property type="entry name" value="ABC TRANSPORTER ABCH.3"/>
    <property type="match status" value="1"/>
</dbReference>
<dbReference type="EMBL" id="FQUF01000008">
    <property type="protein sequence ID" value="SHE56323.1"/>
    <property type="molecule type" value="Genomic_DNA"/>
</dbReference>
<dbReference type="RefSeq" id="WP_073296445.1">
    <property type="nucleotide sequence ID" value="NZ_FQUF01000008.1"/>
</dbReference>
<protein>
    <recommendedName>
        <fullName evidence="3">Nuclease SbcCD subunit C</fullName>
    </recommendedName>
</protein>
<dbReference type="GO" id="GO:0016887">
    <property type="term" value="F:ATP hydrolysis activity"/>
    <property type="evidence" value="ECO:0007669"/>
    <property type="project" value="InterPro"/>
</dbReference>
<comment type="similarity">
    <text evidence="1">Belongs to the SMC family. SbcC subfamily.</text>
</comment>
<evidence type="ECO:0000313" key="6">
    <source>
        <dbReference type="Proteomes" id="UP000184128"/>
    </source>
</evidence>